<dbReference type="InterPro" id="IPR051260">
    <property type="entry name" value="Diverse_substr_monoxygenases"/>
</dbReference>
<evidence type="ECO:0000256" key="4">
    <source>
        <dbReference type="ARBA" id="ARBA00023033"/>
    </source>
</evidence>
<evidence type="ECO:0000256" key="2">
    <source>
        <dbReference type="ARBA" id="ARBA00022643"/>
    </source>
</evidence>
<evidence type="ECO:0000256" key="1">
    <source>
        <dbReference type="ARBA" id="ARBA00022630"/>
    </source>
</evidence>
<dbReference type="Gene3D" id="3.20.20.30">
    <property type="entry name" value="Luciferase-like domain"/>
    <property type="match status" value="1"/>
</dbReference>
<comment type="similarity">
    <text evidence="5">Belongs to the NtaA/SnaA/DszA monooxygenase family.</text>
</comment>
<dbReference type="SUPFAM" id="SSF51679">
    <property type="entry name" value="Bacterial luciferase-like"/>
    <property type="match status" value="1"/>
</dbReference>
<reference evidence="7 8" key="1">
    <citation type="submission" date="2023-12" db="EMBL/GenBank/DDBJ databases">
        <title>Whole genome sequencing of Paenibacillus phoenicis isolated from the Phoenix Mars Lander spacecraft assembly facility.</title>
        <authorList>
            <person name="Garcia A."/>
            <person name="Venkateswaran K."/>
        </authorList>
    </citation>
    <scope>NUCLEOTIDE SEQUENCE [LARGE SCALE GENOMIC DNA]</scope>
    <source>
        <strain evidence="7 8">3PO2SA</strain>
    </source>
</reference>
<comment type="caution">
    <text evidence="7">The sequence shown here is derived from an EMBL/GenBank/DDBJ whole genome shotgun (WGS) entry which is preliminary data.</text>
</comment>
<dbReference type="CDD" id="cd01095">
    <property type="entry name" value="Nitrilotriacetate_monoxgenase"/>
    <property type="match status" value="1"/>
</dbReference>
<evidence type="ECO:0000313" key="7">
    <source>
        <dbReference type="EMBL" id="MEA3568988.1"/>
    </source>
</evidence>
<keyword evidence="1" id="KW-0285">Flavoprotein</keyword>
<dbReference type="InterPro" id="IPR011251">
    <property type="entry name" value="Luciferase-like_dom"/>
</dbReference>
<proteinExistence type="inferred from homology"/>
<dbReference type="PANTHER" id="PTHR30011">
    <property type="entry name" value="ALKANESULFONATE MONOOXYGENASE-RELATED"/>
    <property type="match status" value="1"/>
</dbReference>
<dbReference type="GO" id="GO:0016491">
    <property type="term" value="F:oxidoreductase activity"/>
    <property type="evidence" value="ECO:0007669"/>
    <property type="project" value="UniProtKB-KW"/>
</dbReference>
<feature type="domain" description="Luciferase-like" evidence="6">
    <location>
        <begin position="18"/>
        <end position="381"/>
    </location>
</feature>
<evidence type="ECO:0000259" key="6">
    <source>
        <dbReference type="Pfam" id="PF00296"/>
    </source>
</evidence>
<dbReference type="Pfam" id="PF00296">
    <property type="entry name" value="Bac_luciferase"/>
    <property type="match status" value="1"/>
</dbReference>
<dbReference type="NCBIfam" id="TIGR03860">
    <property type="entry name" value="FMN_nitrolo"/>
    <property type="match status" value="1"/>
</dbReference>
<name>A0ABU5PGG0_9BACL</name>
<evidence type="ECO:0000256" key="5">
    <source>
        <dbReference type="ARBA" id="ARBA00033748"/>
    </source>
</evidence>
<evidence type="ECO:0000256" key="3">
    <source>
        <dbReference type="ARBA" id="ARBA00023002"/>
    </source>
</evidence>
<keyword evidence="4" id="KW-0503">Monooxygenase</keyword>
<keyword evidence="8" id="KW-1185">Reference proteome</keyword>
<dbReference type="InterPro" id="IPR036661">
    <property type="entry name" value="Luciferase-like_sf"/>
</dbReference>
<accession>A0ABU5PGG0</accession>
<evidence type="ECO:0000313" key="8">
    <source>
        <dbReference type="Proteomes" id="UP001292216"/>
    </source>
</evidence>
<dbReference type="PIRSF" id="PIRSF000337">
    <property type="entry name" value="NTA_MOA"/>
    <property type="match status" value="1"/>
</dbReference>
<protein>
    <submittedName>
        <fullName evidence="7">LLM class flavin-dependent oxidoreductase</fullName>
        <ecNumber evidence="7">1.-.-.-</ecNumber>
    </submittedName>
</protein>
<dbReference type="EC" id="1.-.-.-" evidence="7"/>
<dbReference type="InterPro" id="IPR016215">
    <property type="entry name" value="NTA_MOA"/>
</dbReference>
<keyword evidence="2" id="KW-0288">FMN</keyword>
<dbReference type="RefSeq" id="WP_085169852.1">
    <property type="nucleotide sequence ID" value="NZ_CBCSKM010000006.1"/>
</dbReference>
<dbReference type="Proteomes" id="UP001292216">
    <property type="component" value="Unassembled WGS sequence"/>
</dbReference>
<sequence length="448" mass="50026">MSNKQMKLGAFFNLPGHHVASWRHPRTVAHRTFDLEYLQDLARLAEQGKFDMIFFADVLGLRPSGNQAASALKLDPLIILAALASVTKHIGLTATLTTTYNEPYQVARKFAAIDHLSKGRAAWNVVTSANERESLLFGKPKHLEHARRYERADEFVEVVKKLWLSIEREAIVLDKEGGRILDVEKLHPLDFEGEWFKVQGLLDAPSTPQGHPVIVQAGSSEAGKELAAKTAEVIFTAWQTLEEAQTFYRDVKGRLAKYGRKPDDLKIMPGVFITVAKTEAEAIAKRKELNSYILPEVGLEYLSNFIGTDLTGYDVDAPLPEFAASEDKTNPQIRSNLIRALAEREGLTTIREVYEHIAGARGHREIVGTPGQIADQLEEWFLNEGADGFNIMPPTFPEGFRDIVELVIPELQRRGLFRTEYESTTLRGNLGLSVPAYPSRQEAPSALI</sequence>
<keyword evidence="3 7" id="KW-0560">Oxidoreductase</keyword>
<organism evidence="7 8">
    <name type="scientific">Paenibacillus phoenicis</name>
    <dbReference type="NCBI Taxonomy" id="554117"/>
    <lineage>
        <taxon>Bacteria</taxon>
        <taxon>Bacillati</taxon>
        <taxon>Bacillota</taxon>
        <taxon>Bacilli</taxon>
        <taxon>Bacillales</taxon>
        <taxon>Paenibacillaceae</taxon>
        <taxon>Paenibacillus</taxon>
    </lineage>
</organism>
<dbReference type="PANTHER" id="PTHR30011:SF16">
    <property type="entry name" value="C2H2 FINGER DOMAIN TRANSCRIPTION FACTOR (EUROFUNG)-RELATED"/>
    <property type="match status" value="1"/>
</dbReference>
<gene>
    <name evidence="7" type="ORF">U9M73_03125</name>
</gene>
<dbReference type="EMBL" id="JAYERP010000001">
    <property type="protein sequence ID" value="MEA3568988.1"/>
    <property type="molecule type" value="Genomic_DNA"/>
</dbReference>